<accession>A0A242JXF8</accession>
<dbReference type="PANTHER" id="PTHR21340">
    <property type="entry name" value="DIADENOSINE 5,5-P1,P4-TETRAPHOSPHATE PYROPHOSPHOHYDROLASE MUTT"/>
    <property type="match status" value="1"/>
</dbReference>
<gene>
    <name evidence="4" type="ORF">A5844_001695</name>
</gene>
<evidence type="ECO:0000256" key="2">
    <source>
        <dbReference type="RuleBase" id="RU003476"/>
    </source>
</evidence>
<dbReference type="EMBL" id="NGMO01000003">
    <property type="protein sequence ID" value="OTP09998.1"/>
    <property type="molecule type" value="Genomic_DNA"/>
</dbReference>
<comment type="similarity">
    <text evidence="2">Belongs to the Nudix hydrolase family.</text>
</comment>
<feature type="domain" description="Nudix hydrolase" evidence="3">
    <location>
        <begin position="14"/>
        <end position="144"/>
    </location>
</feature>
<evidence type="ECO:0000259" key="3">
    <source>
        <dbReference type="PROSITE" id="PS51462"/>
    </source>
</evidence>
<organism evidence="4 5">
    <name type="scientific">Candidatus Enterococcus wittei</name>
    <dbReference type="NCBI Taxonomy" id="1987383"/>
    <lineage>
        <taxon>Bacteria</taxon>
        <taxon>Bacillati</taxon>
        <taxon>Bacillota</taxon>
        <taxon>Bacilli</taxon>
        <taxon>Lactobacillales</taxon>
        <taxon>Enterococcaceae</taxon>
        <taxon>Enterococcus</taxon>
    </lineage>
</organism>
<dbReference type="Gene3D" id="3.90.79.10">
    <property type="entry name" value="Nucleoside Triphosphate Pyrophosphohydrolase"/>
    <property type="match status" value="1"/>
</dbReference>
<dbReference type="PROSITE" id="PS00893">
    <property type="entry name" value="NUDIX_BOX"/>
    <property type="match status" value="1"/>
</dbReference>
<dbReference type="InterPro" id="IPR000086">
    <property type="entry name" value="NUDIX_hydrolase_dom"/>
</dbReference>
<dbReference type="PANTHER" id="PTHR21340:SF0">
    <property type="entry name" value="BIS(5'-NUCLEOSYL)-TETRAPHOSPHATASE [ASYMMETRICAL]"/>
    <property type="match status" value="1"/>
</dbReference>
<evidence type="ECO:0000256" key="1">
    <source>
        <dbReference type="ARBA" id="ARBA00022801"/>
    </source>
</evidence>
<dbReference type="InterPro" id="IPR020476">
    <property type="entry name" value="Nudix_hydrolase"/>
</dbReference>
<dbReference type="AlphaFoldDB" id="A0A242JXF8"/>
<dbReference type="GO" id="GO:0006754">
    <property type="term" value="P:ATP biosynthetic process"/>
    <property type="evidence" value="ECO:0007669"/>
    <property type="project" value="TreeGrafter"/>
</dbReference>
<dbReference type="Pfam" id="PF00293">
    <property type="entry name" value="NUDIX"/>
    <property type="match status" value="1"/>
</dbReference>
<comment type="caution">
    <text evidence="4">The sequence shown here is derived from an EMBL/GenBank/DDBJ whole genome shotgun (WGS) entry which is preliminary data.</text>
</comment>
<dbReference type="PROSITE" id="PS51462">
    <property type="entry name" value="NUDIX"/>
    <property type="match status" value="1"/>
</dbReference>
<name>A0A242JXF8_9ENTE</name>
<keyword evidence="5" id="KW-1185">Reference proteome</keyword>
<dbReference type="Proteomes" id="UP000194933">
    <property type="component" value="Unassembled WGS sequence"/>
</dbReference>
<protein>
    <submittedName>
        <fullName evidence="4">NUDIX family hydrolase</fullName>
    </submittedName>
</protein>
<dbReference type="STRING" id="1987383.A5844_001695"/>
<dbReference type="InterPro" id="IPR051325">
    <property type="entry name" value="Nudix_hydrolase_domain"/>
</dbReference>
<dbReference type="InterPro" id="IPR015797">
    <property type="entry name" value="NUDIX_hydrolase-like_dom_sf"/>
</dbReference>
<evidence type="ECO:0000313" key="4">
    <source>
        <dbReference type="EMBL" id="OTP09998.1"/>
    </source>
</evidence>
<evidence type="ECO:0000313" key="5">
    <source>
        <dbReference type="Proteomes" id="UP000194933"/>
    </source>
</evidence>
<dbReference type="PRINTS" id="PR00502">
    <property type="entry name" value="NUDIXFAMILY"/>
</dbReference>
<proteinExistence type="inferred from homology"/>
<sequence length="146" mass="17101">MNKPIFGEKNQTADYQDRYAAYIIVPKNEHLAVIEAPNGAFFLPGGEIEGEETKEEAIRRELMEEMGIAAEIDEYLGEAVEYFYSNHRQTYYHNPGYFYVAKTWYQIGQPTEKTNRIWWVTSEEALAKLKRGSHRWAVEKWLATKE</sequence>
<dbReference type="GO" id="GO:0004081">
    <property type="term" value="F:bis(5'-nucleosyl)-tetraphosphatase (asymmetrical) activity"/>
    <property type="evidence" value="ECO:0007669"/>
    <property type="project" value="TreeGrafter"/>
</dbReference>
<reference evidence="4 5" key="1">
    <citation type="submission" date="2017-05" db="EMBL/GenBank/DDBJ databases">
        <title>The Genome Sequence of Enterococcus sp. 10A9_DIV0425.</title>
        <authorList>
            <consortium name="The Broad Institute Genomics Platform"/>
            <consortium name="The Broad Institute Genomic Center for Infectious Diseases"/>
            <person name="Earl A."/>
            <person name="Manson A."/>
            <person name="Schwartman J."/>
            <person name="Gilmore M."/>
            <person name="Abouelleil A."/>
            <person name="Cao P."/>
            <person name="Chapman S."/>
            <person name="Cusick C."/>
            <person name="Shea T."/>
            <person name="Young S."/>
            <person name="Neafsey D."/>
            <person name="Nusbaum C."/>
            <person name="Birren B."/>
        </authorList>
    </citation>
    <scope>NUCLEOTIDE SEQUENCE [LARGE SCALE GENOMIC DNA]</scope>
    <source>
        <strain evidence="4 5">10A9_DIV0425</strain>
    </source>
</reference>
<dbReference type="RefSeq" id="WP_086284788.1">
    <property type="nucleotide sequence ID" value="NZ_NGMO01000003.1"/>
</dbReference>
<dbReference type="SUPFAM" id="SSF55811">
    <property type="entry name" value="Nudix"/>
    <property type="match status" value="1"/>
</dbReference>
<dbReference type="GO" id="GO:0006167">
    <property type="term" value="P:AMP biosynthetic process"/>
    <property type="evidence" value="ECO:0007669"/>
    <property type="project" value="TreeGrafter"/>
</dbReference>
<dbReference type="InterPro" id="IPR020084">
    <property type="entry name" value="NUDIX_hydrolase_CS"/>
</dbReference>
<keyword evidence="1 2" id="KW-0378">Hydrolase</keyword>